<accession>A0A2D2D436</accession>
<sequence length="64" mass="7115">MLFRVDREGKIFDVRVTPESPKEAAALLLWIFDVVHLPPPPPAAMRQGCCALSQTFNLGRPLTP</sequence>
<name>A0A2D2D436_METT3</name>
<dbReference type="STRING" id="595536.GCA_000178815_01382"/>
<dbReference type="AlphaFoldDB" id="A0A2D2D436"/>
<proteinExistence type="predicted"/>
<evidence type="ECO:0008006" key="3">
    <source>
        <dbReference type="Google" id="ProtNLM"/>
    </source>
</evidence>
<evidence type="ECO:0000313" key="1">
    <source>
        <dbReference type="EMBL" id="ATQ69747.1"/>
    </source>
</evidence>
<protein>
    <recommendedName>
        <fullName evidence="3">TonB C-terminal domain-containing protein</fullName>
    </recommendedName>
</protein>
<reference evidence="2" key="1">
    <citation type="submission" date="2017-10" db="EMBL/GenBank/DDBJ databases">
        <title>Completed PacBio SMRT sequence of Methylosinus trichosporium OB3b reveals presence of a third large plasmid.</title>
        <authorList>
            <person name="Charles T.C."/>
            <person name="Lynch M.D.J."/>
            <person name="Heil J.R."/>
            <person name="Cheng J."/>
        </authorList>
    </citation>
    <scope>NUCLEOTIDE SEQUENCE [LARGE SCALE GENOMIC DNA]</scope>
    <source>
        <strain evidence="2">OB3b</strain>
    </source>
</reference>
<evidence type="ECO:0000313" key="2">
    <source>
        <dbReference type="Proteomes" id="UP000230709"/>
    </source>
</evidence>
<organism evidence="1 2">
    <name type="scientific">Methylosinus trichosporium (strain ATCC 35070 / NCIMB 11131 / UNIQEM 75 / OB3b)</name>
    <dbReference type="NCBI Taxonomy" id="595536"/>
    <lineage>
        <taxon>Bacteria</taxon>
        <taxon>Pseudomonadati</taxon>
        <taxon>Pseudomonadota</taxon>
        <taxon>Alphaproteobacteria</taxon>
        <taxon>Hyphomicrobiales</taxon>
        <taxon>Methylocystaceae</taxon>
        <taxon>Methylosinus</taxon>
    </lineage>
</organism>
<dbReference type="Proteomes" id="UP000230709">
    <property type="component" value="Chromosome"/>
</dbReference>
<dbReference type="EMBL" id="CP023737">
    <property type="protein sequence ID" value="ATQ69747.1"/>
    <property type="molecule type" value="Genomic_DNA"/>
</dbReference>
<dbReference type="KEGG" id="mtw:CQW49_19050"/>
<gene>
    <name evidence="1" type="ORF">CQW49_19050</name>
</gene>
<keyword evidence="2" id="KW-1185">Reference proteome</keyword>